<sequence length="207" mass="23329">MTAFVFWLLNSLNKSGYTTKINYPLVIKYDDSLYISTKPLPKKISVSLSSTGWDLLKQRLSSNVNPVVYEVHNPLIISRLDNSLLVESLVSVLKKSKLNYIISDTTTLHFEKRYRKKVTLKVDSLAIDLQKNFVVASLINIAPSEIILEGPESVLKNYDDTIFIKVPAKRLGTNFDDKISIPLPQNGLVKSTTEKVLVSFEVAELLK</sequence>
<proteinExistence type="predicted"/>
<comment type="caution">
    <text evidence="1">The sequence shown here is derived from an EMBL/GenBank/DDBJ whole genome shotgun (WGS) entry which is preliminary data.</text>
</comment>
<dbReference type="EMBL" id="CAKLPY010000004">
    <property type="protein sequence ID" value="CAH0997567.1"/>
    <property type="molecule type" value="Genomic_DNA"/>
</dbReference>
<name>A0ABN8EWW5_9BACT</name>
<evidence type="ECO:0000313" key="1">
    <source>
        <dbReference type="EMBL" id="CAH0997567.1"/>
    </source>
</evidence>
<gene>
    <name evidence="1" type="ORF">EMA8858_03701</name>
</gene>
<keyword evidence="2" id="KW-1185">Reference proteome</keyword>
<evidence type="ECO:0008006" key="3">
    <source>
        <dbReference type="Google" id="ProtNLM"/>
    </source>
</evidence>
<dbReference type="Proteomes" id="UP000837932">
    <property type="component" value="Unassembled WGS sequence"/>
</dbReference>
<reference evidence="1" key="1">
    <citation type="submission" date="2021-12" db="EMBL/GenBank/DDBJ databases">
        <authorList>
            <person name="Rodrigo-Torres L."/>
            <person name="Arahal R. D."/>
            <person name="Lucena T."/>
        </authorList>
    </citation>
    <scope>NUCLEOTIDE SEQUENCE</scope>
    <source>
        <strain evidence="1">CECT 8858</strain>
    </source>
</reference>
<evidence type="ECO:0000313" key="2">
    <source>
        <dbReference type="Proteomes" id="UP000837932"/>
    </source>
</evidence>
<protein>
    <recommendedName>
        <fullName evidence="3">YbbR-like domain-containing protein</fullName>
    </recommendedName>
</protein>
<accession>A0ABN8EWW5</accession>
<organism evidence="1 2">
    <name type="scientific">Emticicia aquatica</name>
    <dbReference type="NCBI Taxonomy" id="1681835"/>
    <lineage>
        <taxon>Bacteria</taxon>
        <taxon>Pseudomonadati</taxon>
        <taxon>Bacteroidota</taxon>
        <taxon>Cytophagia</taxon>
        <taxon>Cytophagales</taxon>
        <taxon>Leadbetterellaceae</taxon>
        <taxon>Emticicia</taxon>
    </lineage>
</organism>